<accession>A0A1F7GT06</accession>
<reference evidence="2 3" key="1">
    <citation type="journal article" date="2016" name="Nat. Commun.">
        <title>Thousands of microbial genomes shed light on interconnected biogeochemical processes in an aquifer system.</title>
        <authorList>
            <person name="Anantharaman K."/>
            <person name="Brown C.T."/>
            <person name="Hug L.A."/>
            <person name="Sharon I."/>
            <person name="Castelle C.J."/>
            <person name="Probst A.J."/>
            <person name="Thomas B.C."/>
            <person name="Singh A."/>
            <person name="Wilkins M.J."/>
            <person name="Karaoz U."/>
            <person name="Brodie E.L."/>
            <person name="Williams K.H."/>
            <person name="Hubbard S.S."/>
            <person name="Banfield J.F."/>
        </authorList>
    </citation>
    <scope>NUCLEOTIDE SEQUENCE [LARGE SCALE GENOMIC DNA]</scope>
</reference>
<sequence length="234" mass="26384">MFKHFTVFLLLPLISFLLSTSSHGADLQSPRYRMEVSDIDINLKQQLSFYTIESRFGPNWQDFYELQGYIVKSPPDSLKVSLSQNLINLGEIKPTKGFTNATSLTLLESPKKGYQAYIIQLYPLKNAKGDIISASECADNRQKCNISLAKPWISNTAYGFGYNQSGPNSPSDFKNSTYFRPLPNENRGDFPNFLYSSAGKNVSEQTKIIFKVNPPDFLAGTFETVVNFIVLPNY</sequence>
<feature type="signal peptide" evidence="1">
    <location>
        <begin position="1"/>
        <end position="24"/>
    </location>
</feature>
<feature type="chain" id="PRO_5009529200" description="Spondin domain-containing protein" evidence="1">
    <location>
        <begin position="25"/>
        <end position="234"/>
    </location>
</feature>
<evidence type="ECO:0000313" key="2">
    <source>
        <dbReference type="EMBL" id="OGK21984.1"/>
    </source>
</evidence>
<evidence type="ECO:0000313" key="3">
    <source>
        <dbReference type="Proteomes" id="UP000177026"/>
    </source>
</evidence>
<comment type="caution">
    <text evidence="2">The sequence shown here is derived from an EMBL/GenBank/DDBJ whole genome shotgun (WGS) entry which is preliminary data.</text>
</comment>
<dbReference type="AlphaFoldDB" id="A0A1F7GT06"/>
<organism evidence="2 3">
    <name type="scientific">Candidatus Roizmanbacteria bacterium RIFCSPHIGHO2_01_FULL_39_8</name>
    <dbReference type="NCBI Taxonomy" id="1802033"/>
    <lineage>
        <taxon>Bacteria</taxon>
        <taxon>Candidatus Roizmaniibacteriota</taxon>
    </lineage>
</organism>
<evidence type="ECO:0008006" key="4">
    <source>
        <dbReference type="Google" id="ProtNLM"/>
    </source>
</evidence>
<proteinExistence type="predicted"/>
<gene>
    <name evidence="2" type="ORF">A2866_02350</name>
</gene>
<keyword evidence="1" id="KW-0732">Signal</keyword>
<name>A0A1F7GT06_9BACT</name>
<protein>
    <recommendedName>
        <fullName evidence="4">Spondin domain-containing protein</fullName>
    </recommendedName>
</protein>
<evidence type="ECO:0000256" key="1">
    <source>
        <dbReference type="SAM" id="SignalP"/>
    </source>
</evidence>
<dbReference type="Proteomes" id="UP000177026">
    <property type="component" value="Unassembled WGS sequence"/>
</dbReference>
<dbReference type="EMBL" id="MFZI01000010">
    <property type="protein sequence ID" value="OGK21984.1"/>
    <property type="molecule type" value="Genomic_DNA"/>
</dbReference>